<feature type="transmembrane region" description="Helical" evidence="9">
    <location>
        <begin position="263"/>
        <end position="285"/>
    </location>
</feature>
<evidence type="ECO:0000256" key="5">
    <source>
        <dbReference type="ARBA" id="ARBA00022856"/>
    </source>
</evidence>
<name>A0A516H0U0_9PROT</name>
<evidence type="ECO:0000313" key="12">
    <source>
        <dbReference type="Proteomes" id="UP000317496"/>
    </source>
</evidence>
<feature type="domain" description="ABC transmembrane type-1" evidence="10">
    <location>
        <begin position="96"/>
        <end position="285"/>
    </location>
</feature>
<dbReference type="GO" id="GO:0015031">
    <property type="term" value="P:protein transport"/>
    <property type="evidence" value="ECO:0007669"/>
    <property type="project" value="UniProtKB-KW"/>
</dbReference>
<dbReference type="PANTHER" id="PTHR43386:SF1">
    <property type="entry name" value="D,D-DIPEPTIDE TRANSPORT SYSTEM PERMEASE PROTEIN DDPC-RELATED"/>
    <property type="match status" value="1"/>
</dbReference>
<keyword evidence="2 9" id="KW-0813">Transport</keyword>
<feature type="transmembrane region" description="Helical" evidence="9">
    <location>
        <begin position="100"/>
        <end position="124"/>
    </location>
</feature>
<dbReference type="InterPro" id="IPR035906">
    <property type="entry name" value="MetI-like_sf"/>
</dbReference>
<evidence type="ECO:0000256" key="1">
    <source>
        <dbReference type="ARBA" id="ARBA00004651"/>
    </source>
</evidence>
<dbReference type="OrthoDB" id="9766870at2"/>
<evidence type="ECO:0000256" key="7">
    <source>
        <dbReference type="ARBA" id="ARBA00022989"/>
    </source>
</evidence>
<evidence type="ECO:0000313" key="11">
    <source>
        <dbReference type="EMBL" id="QDO97365.1"/>
    </source>
</evidence>
<keyword evidence="8 9" id="KW-0472">Membrane</keyword>
<proteinExistence type="inferred from homology"/>
<evidence type="ECO:0000256" key="9">
    <source>
        <dbReference type="RuleBase" id="RU363032"/>
    </source>
</evidence>
<protein>
    <submittedName>
        <fullName evidence="11">ABC transporter permease</fullName>
    </submittedName>
</protein>
<keyword evidence="6" id="KW-0653">Protein transport</keyword>
<evidence type="ECO:0000256" key="6">
    <source>
        <dbReference type="ARBA" id="ARBA00022927"/>
    </source>
</evidence>
<accession>A0A516H0U0</accession>
<dbReference type="PROSITE" id="PS50928">
    <property type="entry name" value="ABC_TM1"/>
    <property type="match status" value="1"/>
</dbReference>
<keyword evidence="3" id="KW-1003">Cell membrane</keyword>
<dbReference type="InterPro" id="IPR025966">
    <property type="entry name" value="OppC_N"/>
</dbReference>
<evidence type="ECO:0000259" key="10">
    <source>
        <dbReference type="PROSITE" id="PS50928"/>
    </source>
</evidence>
<feature type="transmembrane region" description="Helical" evidence="9">
    <location>
        <begin position="225"/>
        <end position="243"/>
    </location>
</feature>
<keyword evidence="7 9" id="KW-1133">Transmembrane helix</keyword>
<reference evidence="11 12" key="1">
    <citation type="submission" date="2019-07" db="EMBL/GenBank/DDBJ databases">
        <title>Genome sequencing for Ferrovibrio sp. K5.</title>
        <authorList>
            <person name="Park S.-J."/>
        </authorList>
    </citation>
    <scope>NUCLEOTIDE SEQUENCE [LARGE SCALE GENOMIC DNA]</scope>
    <source>
        <strain evidence="11 12">K5</strain>
    </source>
</reference>
<dbReference type="GO" id="GO:0015833">
    <property type="term" value="P:peptide transport"/>
    <property type="evidence" value="ECO:0007669"/>
    <property type="project" value="UniProtKB-KW"/>
</dbReference>
<evidence type="ECO:0000256" key="2">
    <source>
        <dbReference type="ARBA" id="ARBA00022448"/>
    </source>
</evidence>
<dbReference type="RefSeq" id="WP_144068346.1">
    <property type="nucleotide sequence ID" value="NZ_CP041636.1"/>
</dbReference>
<feature type="transmembrane region" description="Helical" evidence="9">
    <location>
        <begin position="37"/>
        <end position="57"/>
    </location>
</feature>
<dbReference type="Pfam" id="PF12911">
    <property type="entry name" value="OppC_N"/>
    <property type="match status" value="1"/>
</dbReference>
<dbReference type="InterPro" id="IPR000515">
    <property type="entry name" value="MetI-like"/>
</dbReference>
<gene>
    <name evidence="11" type="ORF">FNB15_08845</name>
</gene>
<dbReference type="CDD" id="cd06261">
    <property type="entry name" value="TM_PBP2"/>
    <property type="match status" value="1"/>
</dbReference>
<keyword evidence="4 9" id="KW-0812">Transmembrane</keyword>
<dbReference type="PANTHER" id="PTHR43386">
    <property type="entry name" value="OLIGOPEPTIDE TRANSPORT SYSTEM PERMEASE PROTEIN APPC"/>
    <property type="match status" value="1"/>
</dbReference>
<dbReference type="AlphaFoldDB" id="A0A516H0U0"/>
<dbReference type="GO" id="GO:0055085">
    <property type="term" value="P:transmembrane transport"/>
    <property type="evidence" value="ECO:0007669"/>
    <property type="project" value="InterPro"/>
</dbReference>
<organism evidence="11 12">
    <name type="scientific">Ferrovibrio terrae</name>
    <dbReference type="NCBI Taxonomy" id="2594003"/>
    <lineage>
        <taxon>Bacteria</taxon>
        <taxon>Pseudomonadati</taxon>
        <taxon>Pseudomonadota</taxon>
        <taxon>Alphaproteobacteria</taxon>
        <taxon>Rhodospirillales</taxon>
        <taxon>Rhodospirillaceae</taxon>
        <taxon>Ferrovibrio</taxon>
    </lineage>
</organism>
<sequence>MSSAPASSLQSPTSRREARLIQFKIGLRRVVRNPSTLVGGLLVLTLLVMALIAPLIATHDPMAQVLADRLQPPGAAHWLGTDQLGRDIYSRLVYGAQPTLLIVILVIVFSAPFGLIIGMVAGYMGGWVETLLMRLTDIFMAFPRLILALALVSVLKPGLTNAVIAIAITAWPSYARLARAETLALRHADFVEAARGLGQSGRRIVMGQILPLCLSSAAIRATLDMAGIILTAAGLGFLGLGAQPPMAEWGAMIGTGRDHVFDAWWVAAAPGVAILLVSLGFNLLGDGLRDVLDPKHHD</sequence>
<dbReference type="Proteomes" id="UP000317496">
    <property type="component" value="Chromosome"/>
</dbReference>
<dbReference type="SUPFAM" id="SSF161098">
    <property type="entry name" value="MetI-like"/>
    <property type="match status" value="1"/>
</dbReference>
<dbReference type="InterPro" id="IPR050366">
    <property type="entry name" value="BP-dependent_transpt_permease"/>
</dbReference>
<keyword evidence="12" id="KW-1185">Reference proteome</keyword>
<comment type="subcellular location">
    <subcellularLocation>
        <location evidence="1 9">Cell membrane</location>
        <topology evidence="1 9">Multi-pass membrane protein</topology>
    </subcellularLocation>
</comment>
<evidence type="ECO:0000256" key="8">
    <source>
        <dbReference type="ARBA" id="ARBA00023136"/>
    </source>
</evidence>
<evidence type="ECO:0000256" key="3">
    <source>
        <dbReference type="ARBA" id="ARBA00022475"/>
    </source>
</evidence>
<keyword evidence="5" id="KW-0571">Peptide transport</keyword>
<dbReference type="Pfam" id="PF00528">
    <property type="entry name" value="BPD_transp_1"/>
    <property type="match status" value="1"/>
</dbReference>
<dbReference type="Gene3D" id="1.10.3720.10">
    <property type="entry name" value="MetI-like"/>
    <property type="match status" value="1"/>
</dbReference>
<evidence type="ECO:0000256" key="4">
    <source>
        <dbReference type="ARBA" id="ARBA00022692"/>
    </source>
</evidence>
<dbReference type="KEGG" id="fer:FNB15_08845"/>
<dbReference type="GO" id="GO:0005886">
    <property type="term" value="C:plasma membrane"/>
    <property type="evidence" value="ECO:0007669"/>
    <property type="project" value="UniProtKB-SubCell"/>
</dbReference>
<comment type="similarity">
    <text evidence="9">Belongs to the binding-protein-dependent transport system permease family.</text>
</comment>
<dbReference type="EMBL" id="CP041636">
    <property type="protein sequence ID" value="QDO97365.1"/>
    <property type="molecule type" value="Genomic_DNA"/>
</dbReference>